<dbReference type="SUPFAM" id="SSF161098">
    <property type="entry name" value="MetI-like"/>
    <property type="match status" value="1"/>
</dbReference>
<keyword evidence="6 7" id="KW-0472">Membrane</keyword>
<feature type="transmembrane region" description="Helical" evidence="7">
    <location>
        <begin position="231"/>
        <end position="249"/>
    </location>
</feature>
<protein>
    <submittedName>
        <fullName evidence="10">Sugar ABC transporter permease</fullName>
    </submittedName>
</protein>
<evidence type="ECO:0000259" key="9">
    <source>
        <dbReference type="PROSITE" id="PS50928"/>
    </source>
</evidence>
<evidence type="ECO:0000256" key="5">
    <source>
        <dbReference type="ARBA" id="ARBA00022989"/>
    </source>
</evidence>
<dbReference type="Proteomes" id="UP001500236">
    <property type="component" value="Unassembled WGS sequence"/>
</dbReference>
<feature type="compositionally biased region" description="Polar residues" evidence="8">
    <location>
        <begin position="19"/>
        <end position="34"/>
    </location>
</feature>
<dbReference type="InterPro" id="IPR051393">
    <property type="entry name" value="ABC_transporter_permease"/>
</dbReference>
<dbReference type="Pfam" id="PF00528">
    <property type="entry name" value="BPD_transp_1"/>
    <property type="match status" value="1"/>
</dbReference>
<organism evidence="10 11">
    <name type="scientific">Nesterenkonia aethiopica</name>
    <dbReference type="NCBI Taxonomy" id="269144"/>
    <lineage>
        <taxon>Bacteria</taxon>
        <taxon>Bacillati</taxon>
        <taxon>Actinomycetota</taxon>
        <taxon>Actinomycetes</taxon>
        <taxon>Micrococcales</taxon>
        <taxon>Micrococcaceae</taxon>
        <taxon>Nesterenkonia</taxon>
    </lineage>
</organism>
<feature type="transmembrane region" description="Helical" evidence="7">
    <location>
        <begin position="96"/>
        <end position="125"/>
    </location>
</feature>
<evidence type="ECO:0000313" key="10">
    <source>
        <dbReference type="EMBL" id="GAA3054346.1"/>
    </source>
</evidence>
<dbReference type="PANTHER" id="PTHR30193:SF37">
    <property type="entry name" value="INNER MEMBRANE ABC TRANSPORTER PERMEASE PROTEIN YCJO"/>
    <property type="match status" value="1"/>
</dbReference>
<comment type="caution">
    <text evidence="10">The sequence shown here is derived from an EMBL/GenBank/DDBJ whole genome shotgun (WGS) entry which is preliminary data.</text>
</comment>
<reference evidence="11" key="1">
    <citation type="journal article" date="2019" name="Int. J. Syst. Evol. Microbiol.">
        <title>The Global Catalogue of Microorganisms (GCM) 10K type strain sequencing project: providing services to taxonomists for standard genome sequencing and annotation.</title>
        <authorList>
            <consortium name="The Broad Institute Genomics Platform"/>
            <consortium name="The Broad Institute Genome Sequencing Center for Infectious Disease"/>
            <person name="Wu L."/>
            <person name="Ma J."/>
        </authorList>
    </citation>
    <scope>NUCLEOTIDE SEQUENCE [LARGE SCALE GENOMIC DNA]</scope>
    <source>
        <strain evidence="11">JCM 14309</strain>
    </source>
</reference>
<proteinExistence type="inferred from homology"/>
<feature type="transmembrane region" description="Helical" evidence="7">
    <location>
        <begin position="289"/>
        <end position="309"/>
    </location>
</feature>
<feature type="transmembrane region" description="Helical" evidence="7">
    <location>
        <begin position="44"/>
        <end position="70"/>
    </location>
</feature>
<dbReference type="RefSeq" id="WP_344685137.1">
    <property type="nucleotide sequence ID" value="NZ_BAAAVT010000003.1"/>
</dbReference>
<comment type="similarity">
    <text evidence="7">Belongs to the binding-protein-dependent transport system permease family.</text>
</comment>
<evidence type="ECO:0000256" key="7">
    <source>
        <dbReference type="RuleBase" id="RU363032"/>
    </source>
</evidence>
<comment type="subcellular location">
    <subcellularLocation>
        <location evidence="1 7">Cell membrane</location>
        <topology evidence="1 7">Multi-pass membrane protein</topology>
    </subcellularLocation>
</comment>
<sequence>MSHSTADTRTPAVTPAPASGSSGTRRAPQPSTSGPRRGPDLTHWLFLLPTLIAFTLAIALPAVMGIFFSFTNSVGYGDWDFVGLANYRLMLTDPAILWSFGFTLGFAAVTVVVTNIIAFLLAVGLTSQIRARITMRTIFVIPMVVSPIIIAFVFQFLFARSLPAAAQTVGFGPLESSILADADLAWISIVIVTAWQAIPGTMLIYIAGLVAIPDDVYEASALDGASPWKQLLKITVPLMSGYILINVILTFKNFLNAYDIIVGLTDGGPGTATRSVAMTIFSGFTDGDYAYQMATATIFFLITLAIALIQLRLMRRKEK</sequence>
<evidence type="ECO:0000256" key="8">
    <source>
        <dbReference type="SAM" id="MobiDB-lite"/>
    </source>
</evidence>
<keyword evidence="3" id="KW-1003">Cell membrane</keyword>
<keyword evidence="5 7" id="KW-1133">Transmembrane helix</keyword>
<feature type="transmembrane region" description="Helical" evidence="7">
    <location>
        <begin position="137"/>
        <end position="158"/>
    </location>
</feature>
<evidence type="ECO:0000256" key="4">
    <source>
        <dbReference type="ARBA" id="ARBA00022692"/>
    </source>
</evidence>
<keyword evidence="11" id="KW-1185">Reference proteome</keyword>
<gene>
    <name evidence="10" type="ORF">GCM10010529_05430</name>
</gene>
<keyword evidence="2 7" id="KW-0813">Transport</keyword>
<feature type="region of interest" description="Disordered" evidence="8">
    <location>
        <begin position="1"/>
        <end position="37"/>
    </location>
</feature>
<dbReference type="InterPro" id="IPR000515">
    <property type="entry name" value="MetI-like"/>
</dbReference>
<feature type="transmembrane region" description="Helical" evidence="7">
    <location>
        <begin position="184"/>
        <end position="210"/>
    </location>
</feature>
<dbReference type="PROSITE" id="PS50928">
    <property type="entry name" value="ABC_TM1"/>
    <property type="match status" value="1"/>
</dbReference>
<keyword evidence="4 7" id="KW-0812">Transmembrane</keyword>
<evidence type="ECO:0000256" key="2">
    <source>
        <dbReference type="ARBA" id="ARBA00022448"/>
    </source>
</evidence>
<dbReference type="PANTHER" id="PTHR30193">
    <property type="entry name" value="ABC TRANSPORTER PERMEASE PROTEIN"/>
    <property type="match status" value="1"/>
</dbReference>
<accession>A0ABP6LPP6</accession>
<name>A0ABP6LPP6_9MICC</name>
<dbReference type="EMBL" id="BAAAVT010000003">
    <property type="protein sequence ID" value="GAA3054346.1"/>
    <property type="molecule type" value="Genomic_DNA"/>
</dbReference>
<evidence type="ECO:0000256" key="6">
    <source>
        <dbReference type="ARBA" id="ARBA00023136"/>
    </source>
</evidence>
<dbReference type="CDD" id="cd06261">
    <property type="entry name" value="TM_PBP2"/>
    <property type="match status" value="1"/>
</dbReference>
<evidence type="ECO:0000313" key="11">
    <source>
        <dbReference type="Proteomes" id="UP001500236"/>
    </source>
</evidence>
<feature type="domain" description="ABC transmembrane type-1" evidence="9">
    <location>
        <begin position="100"/>
        <end position="310"/>
    </location>
</feature>
<evidence type="ECO:0000256" key="1">
    <source>
        <dbReference type="ARBA" id="ARBA00004651"/>
    </source>
</evidence>
<evidence type="ECO:0000256" key="3">
    <source>
        <dbReference type="ARBA" id="ARBA00022475"/>
    </source>
</evidence>
<dbReference type="InterPro" id="IPR035906">
    <property type="entry name" value="MetI-like_sf"/>
</dbReference>
<dbReference type="Gene3D" id="1.10.3720.10">
    <property type="entry name" value="MetI-like"/>
    <property type="match status" value="1"/>
</dbReference>